<evidence type="ECO:0000259" key="1">
    <source>
        <dbReference type="Pfam" id="PF14534"/>
    </source>
</evidence>
<dbReference type="Pfam" id="PF14534">
    <property type="entry name" value="DUF4440"/>
    <property type="match status" value="1"/>
</dbReference>
<dbReference type="NCBIfam" id="TIGR02246">
    <property type="entry name" value="SgcJ/EcaC family oxidoreductase"/>
    <property type="match status" value="1"/>
</dbReference>
<reference evidence="2 3" key="1">
    <citation type="journal article" date="2019" name="Int. J. Syst. Evol. Microbiol.">
        <title>The Global Catalogue of Microorganisms (GCM) 10K type strain sequencing project: providing services to taxonomists for standard genome sequencing and annotation.</title>
        <authorList>
            <consortium name="The Broad Institute Genomics Platform"/>
            <consortium name="The Broad Institute Genome Sequencing Center for Infectious Disease"/>
            <person name="Wu L."/>
            <person name="Ma J."/>
        </authorList>
    </citation>
    <scope>NUCLEOTIDE SEQUENCE [LARGE SCALE GENOMIC DNA]</scope>
    <source>
        <strain evidence="2 3">JCM 9933</strain>
    </source>
</reference>
<comment type="caution">
    <text evidence="2">The sequence shown here is derived from an EMBL/GenBank/DDBJ whole genome shotgun (WGS) entry which is preliminary data.</text>
</comment>
<proteinExistence type="predicted"/>
<accession>A0ABN1G4Q3</accession>
<name>A0ABN1G4Q3_9PROT</name>
<gene>
    <name evidence="2" type="ORF">GCM10009416_47110</name>
</gene>
<sequence>MLRRPFAFSMPFAGVAGLATASAGAQQQRPGASGIPDFHRALDALLARFAEASNRKDVAALAALFAEDAVLVPPGPIVAGRRDIAQAFRTRLEHGAAGLRFEVVEARAEGGDLAWAVGRFTGTVPGEGGMPQERRGNFSTLYRRQSSEGLLIRVHAFSFLQAPPPPRR</sequence>
<feature type="domain" description="DUF4440" evidence="1">
    <location>
        <begin position="43"/>
        <end position="145"/>
    </location>
</feature>
<organism evidence="2 3">
    <name type="scientific">Craurococcus roseus</name>
    <dbReference type="NCBI Taxonomy" id="77585"/>
    <lineage>
        <taxon>Bacteria</taxon>
        <taxon>Pseudomonadati</taxon>
        <taxon>Pseudomonadota</taxon>
        <taxon>Alphaproteobacteria</taxon>
        <taxon>Acetobacterales</taxon>
        <taxon>Acetobacteraceae</taxon>
        <taxon>Craurococcus</taxon>
    </lineage>
</organism>
<dbReference type="Proteomes" id="UP001501588">
    <property type="component" value="Unassembled WGS sequence"/>
</dbReference>
<protein>
    <recommendedName>
        <fullName evidence="1">DUF4440 domain-containing protein</fullName>
    </recommendedName>
</protein>
<evidence type="ECO:0000313" key="3">
    <source>
        <dbReference type="Proteomes" id="UP001501588"/>
    </source>
</evidence>
<dbReference type="InterPro" id="IPR011944">
    <property type="entry name" value="Steroid_delta5-4_isomerase"/>
</dbReference>
<dbReference type="CDD" id="cd00531">
    <property type="entry name" value="NTF2_like"/>
    <property type="match status" value="1"/>
</dbReference>
<dbReference type="EMBL" id="BAAAFZ010000094">
    <property type="protein sequence ID" value="GAA0604093.1"/>
    <property type="molecule type" value="Genomic_DNA"/>
</dbReference>
<dbReference type="InterPro" id="IPR032710">
    <property type="entry name" value="NTF2-like_dom_sf"/>
</dbReference>
<dbReference type="SUPFAM" id="SSF54427">
    <property type="entry name" value="NTF2-like"/>
    <property type="match status" value="1"/>
</dbReference>
<dbReference type="RefSeq" id="WP_343897890.1">
    <property type="nucleotide sequence ID" value="NZ_BAAAFZ010000094.1"/>
</dbReference>
<keyword evidence="3" id="KW-1185">Reference proteome</keyword>
<evidence type="ECO:0000313" key="2">
    <source>
        <dbReference type="EMBL" id="GAA0604093.1"/>
    </source>
</evidence>
<dbReference type="InterPro" id="IPR027843">
    <property type="entry name" value="DUF4440"/>
</dbReference>
<dbReference type="Gene3D" id="3.10.450.50">
    <property type="match status" value="1"/>
</dbReference>